<dbReference type="AlphaFoldDB" id="T1HM69"/>
<evidence type="ECO:0000313" key="2">
    <source>
        <dbReference type="Proteomes" id="UP000015103"/>
    </source>
</evidence>
<dbReference type="VEuPathDB" id="VectorBase:RPRC005143"/>
<dbReference type="EnsemblMetazoa" id="RPRC005143-RA">
    <property type="protein sequence ID" value="RPRC005143-PA"/>
    <property type="gene ID" value="RPRC005143"/>
</dbReference>
<protein>
    <submittedName>
        <fullName evidence="1">Uncharacterized protein</fullName>
    </submittedName>
</protein>
<organism evidence="1 2">
    <name type="scientific">Rhodnius prolixus</name>
    <name type="common">Triatomid bug</name>
    <dbReference type="NCBI Taxonomy" id="13249"/>
    <lineage>
        <taxon>Eukaryota</taxon>
        <taxon>Metazoa</taxon>
        <taxon>Ecdysozoa</taxon>
        <taxon>Arthropoda</taxon>
        <taxon>Hexapoda</taxon>
        <taxon>Insecta</taxon>
        <taxon>Pterygota</taxon>
        <taxon>Neoptera</taxon>
        <taxon>Paraneoptera</taxon>
        <taxon>Hemiptera</taxon>
        <taxon>Heteroptera</taxon>
        <taxon>Panheteroptera</taxon>
        <taxon>Cimicomorpha</taxon>
        <taxon>Reduviidae</taxon>
        <taxon>Triatominae</taxon>
        <taxon>Rhodnius</taxon>
    </lineage>
</organism>
<name>T1HM69_RHOPR</name>
<evidence type="ECO:0000313" key="1">
    <source>
        <dbReference type="EnsemblMetazoa" id="RPRC005143-PA"/>
    </source>
</evidence>
<dbReference type="Proteomes" id="UP000015103">
    <property type="component" value="Unassembled WGS sequence"/>
</dbReference>
<dbReference type="EMBL" id="ACPB03013430">
    <property type="status" value="NOT_ANNOTATED_CDS"/>
    <property type="molecule type" value="Genomic_DNA"/>
</dbReference>
<sequence length="20" mass="2244">MGANLFQLFCPAIFSVMLQI</sequence>
<accession>T1HM69</accession>
<proteinExistence type="predicted"/>
<keyword evidence="2" id="KW-1185">Reference proteome</keyword>
<dbReference type="EMBL" id="ACPB03013431">
    <property type="status" value="NOT_ANNOTATED_CDS"/>
    <property type="molecule type" value="Genomic_DNA"/>
</dbReference>
<dbReference type="InParanoid" id="T1HM69"/>
<reference evidence="1" key="1">
    <citation type="submission" date="2015-05" db="UniProtKB">
        <authorList>
            <consortium name="EnsemblMetazoa"/>
        </authorList>
    </citation>
    <scope>IDENTIFICATION</scope>
</reference>
<dbReference type="HOGENOM" id="CLU_3428616_0_0_1"/>